<dbReference type="AlphaFoldDB" id="A0A383C2D6"/>
<comment type="similarity">
    <text evidence="1">Belongs to the Gfa family.</text>
</comment>
<dbReference type="InterPro" id="IPR011057">
    <property type="entry name" value="Mss4-like_sf"/>
</dbReference>
<proteinExistence type="inferred from homology"/>
<name>A0A383C2D6_9ZZZZ</name>
<dbReference type="PROSITE" id="PS51891">
    <property type="entry name" value="CENP_V_GFA"/>
    <property type="match status" value="1"/>
</dbReference>
<evidence type="ECO:0000313" key="6">
    <source>
        <dbReference type="EMBL" id="SVE26233.1"/>
    </source>
</evidence>
<dbReference type="Gene3D" id="3.90.1590.10">
    <property type="entry name" value="glutathione-dependent formaldehyde- activating enzyme (gfa)"/>
    <property type="match status" value="1"/>
</dbReference>
<sequence length="141" mass="15500">MPVFKGSCMCGAVSVEVEGDPSAMLICHCKDCRAWSASPVNGAALWPRDKVTITQGKEQVQSYANSEGHNRSWCQKCGGHVFTDHIPFNLIDVYASVLKDFDFKPAIHVNYESSILPIKDGLPKFKDFPEDFGGSGETMPE</sequence>
<evidence type="ECO:0000256" key="1">
    <source>
        <dbReference type="ARBA" id="ARBA00005495"/>
    </source>
</evidence>
<dbReference type="PANTHER" id="PTHR33337:SF40">
    <property type="entry name" value="CENP-V_GFA DOMAIN-CONTAINING PROTEIN-RELATED"/>
    <property type="match status" value="1"/>
</dbReference>
<evidence type="ECO:0000256" key="2">
    <source>
        <dbReference type="ARBA" id="ARBA00022723"/>
    </source>
</evidence>
<evidence type="ECO:0000256" key="3">
    <source>
        <dbReference type="ARBA" id="ARBA00022833"/>
    </source>
</evidence>
<dbReference type="SUPFAM" id="SSF51316">
    <property type="entry name" value="Mss4-like"/>
    <property type="match status" value="1"/>
</dbReference>
<reference evidence="6" key="1">
    <citation type="submission" date="2018-05" db="EMBL/GenBank/DDBJ databases">
        <authorList>
            <person name="Lanie J.A."/>
            <person name="Ng W.-L."/>
            <person name="Kazmierczak K.M."/>
            <person name="Andrzejewski T.M."/>
            <person name="Davidsen T.M."/>
            <person name="Wayne K.J."/>
            <person name="Tettelin H."/>
            <person name="Glass J.I."/>
            <person name="Rusch D."/>
            <person name="Podicherti R."/>
            <person name="Tsui H.-C.T."/>
            <person name="Winkler M.E."/>
        </authorList>
    </citation>
    <scope>NUCLEOTIDE SEQUENCE</scope>
</reference>
<dbReference type="PANTHER" id="PTHR33337">
    <property type="entry name" value="GFA DOMAIN-CONTAINING PROTEIN"/>
    <property type="match status" value="1"/>
</dbReference>
<evidence type="ECO:0000256" key="4">
    <source>
        <dbReference type="ARBA" id="ARBA00023239"/>
    </source>
</evidence>
<dbReference type="GO" id="GO:0046872">
    <property type="term" value="F:metal ion binding"/>
    <property type="evidence" value="ECO:0007669"/>
    <property type="project" value="UniProtKB-KW"/>
</dbReference>
<keyword evidence="2" id="KW-0479">Metal-binding</keyword>
<gene>
    <name evidence="6" type="ORF">METZ01_LOCUS479087</name>
</gene>
<keyword evidence="4" id="KW-0456">Lyase</keyword>
<protein>
    <recommendedName>
        <fullName evidence="5">CENP-V/GFA domain-containing protein</fullName>
    </recommendedName>
</protein>
<organism evidence="6">
    <name type="scientific">marine metagenome</name>
    <dbReference type="NCBI Taxonomy" id="408172"/>
    <lineage>
        <taxon>unclassified sequences</taxon>
        <taxon>metagenomes</taxon>
        <taxon>ecological metagenomes</taxon>
    </lineage>
</organism>
<dbReference type="Pfam" id="PF04828">
    <property type="entry name" value="GFA"/>
    <property type="match status" value="1"/>
</dbReference>
<dbReference type="InterPro" id="IPR006913">
    <property type="entry name" value="CENP-V/GFA"/>
</dbReference>
<evidence type="ECO:0000259" key="5">
    <source>
        <dbReference type="PROSITE" id="PS51891"/>
    </source>
</evidence>
<accession>A0A383C2D6</accession>
<dbReference type="GO" id="GO:0016846">
    <property type="term" value="F:carbon-sulfur lyase activity"/>
    <property type="evidence" value="ECO:0007669"/>
    <property type="project" value="InterPro"/>
</dbReference>
<feature type="domain" description="CENP-V/GFA" evidence="5">
    <location>
        <begin position="4"/>
        <end position="112"/>
    </location>
</feature>
<dbReference type="EMBL" id="UINC01205179">
    <property type="protein sequence ID" value="SVE26233.1"/>
    <property type="molecule type" value="Genomic_DNA"/>
</dbReference>
<keyword evidence="3" id="KW-0862">Zinc</keyword>